<dbReference type="InterPro" id="IPR027417">
    <property type="entry name" value="P-loop_NTPase"/>
</dbReference>
<gene>
    <name evidence="7" type="ORF">UFOPK3461_00116</name>
</gene>
<dbReference type="GO" id="GO:0005829">
    <property type="term" value="C:cytosol"/>
    <property type="evidence" value="ECO:0007669"/>
    <property type="project" value="TreeGrafter"/>
</dbReference>
<evidence type="ECO:0000256" key="2">
    <source>
        <dbReference type="ARBA" id="ARBA00022679"/>
    </source>
</evidence>
<keyword evidence="1" id="KW-0028">Amino-acid biosynthesis</keyword>
<dbReference type="EMBL" id="CAFBLW010000004">
    <property type="protein sequence ID" value="CAB4867224.1"/>
    <property type="molecule type" value="Genomic_DNA"/>
</dbReference>
<dbReference type="PANTHER" id="PTHR21087:SF16">
    <property type="entry name" value="SHIKIMATE KINASE 1, CHLOROPLASTIC"/>
    <property type="match status" value="1"/>
</dbReference>
<keyword evidence="2" id="KW-0808">Transferase</keyword>
<dbReference type="InterPro" id="IPR000623">
    <property type="entry name" value="Shikimate_kinase/TSH1"/>
</dbReference>
<proteinExistence type="inferred from homology"/>
<keyword evidence="4" id="KW-0418">Kinase</keyword>
<reference evidence="7" key="1">
    <citation type="submission" date="2020-05" db="EMBL/GenBank/DDBJ databases">
        <authorList>
            <person name="Chiriac C."/>
            <person name="Salcher M."/>
            <person name="Ghai R."/>
            <person name="Kavagutti S V."/>
        </authorList>
    </citation>
    <scope>NUCLEOTIDE SEQUENCE</scope>
</reference>
<dbReference type="InterPro" id="IPR031322">
    <property type="entry name" value="Shikimate/glucono_kinase"/>
</dbReference>
<dbReference type="GO" id="GO:0004765">
    <property type="term" value="F:shikimate kinase activity"/>
    <property type="evidence" value="ECO:0007669"/>
    <property type="project" value="TreeGrafter"/>
</dbReference>
<keyword evidence="5" id="KW-0067">ATP-binding</keyword>
<evidence type="ECO:0000256" key="5">
    <source>
        <dbReference type="ARBA" id="ARBA00022840"/>
    </source>
</evidence>
<accession>A0A6J7DE90</accession>
<evidence type="ECO:0000313" key="7">
    <source>
        <dbReference type="EMBL" id="CAB4867224.1"/>
    </source>
</evidence>
<dbReference type="AlphaFoldDB" id="A0A6J7DE90"/>
<dbReference type="GO" id="GO:0009073">
    <property type="term" value="P:aromatic amino acid family biosynthetic process"/>
    <property type="evidence" value="ECO:0007669"/>
    <property type="project" value="UniProtKB-KW"/>
</dbReference>
<dbReference type="SUPFAM" id="SSF52540">
    <property type="entry name" value="P-loop containing nucleoside triphosphate hydrolases"/>
    <property type="match status" value="1"/>
</dbReference>
<dbReference type="PANTHER" id="PTHR21087">
    <property type="entry name" value="SHIKIMATE KINASE"/>
    <property type="match status" value="1"/>
</dbReference>
<keyword evidence="6" id="KW-0057">Aromatic amino acid biosynthesis</keyword>
<evidence type="ECO:0000256" key="1">
    <source>
        <dbReference type="ARBA" id="ARBA00022605"/>
    </source>
</evidence>
<dbReference type="CDD" id="cd00464">
    <property type="entry name" value="SK"/>
    <property type="match status" value="1"/>
</dbReference>
<organism evidence="7">
    <name type="scientific">freshwater metagenome</name>
    <dbReference type="NCBI Taxonomy" id="449393"/>
    <lineage>
        <taxon>unclassified sequences</taxon>
        <taxon>metagenomes</taxon>
        <taxon>ecological metagenomes</taxon>
    </lineage>
</organism>
<dbReference type="PRINTS" id="PR01100">
    <property type="entry name" value="SHIKIMTKNASE"/>
</dbReference>
<dbReference type="Pfam" id="PF01202">
    <property type="entry name" value="SKI"/>
    <property type="match status" value="1"/>
</dbReference>
<dbReference type="HAMAP" id="MF_00109">
    <property type="entry name" value="Shikimate_kinase"/>
    <property type="match status" value="1"/>
</dbReference>
<dbReference type="GO" id="GO:0008652">
    <property type="term" value="P:amino acid biosynthetic process"/>
    <property type="evidence" value="ECO:0007669"/>
    <property type="project" value="UniProtKB-KW"/>
</dbReference>
<evidence type="ECO:0000256" key="6">
    <source>
        <dbReference type="ARBA" id="ARBA00023141"/>
    </source>
</evidence>
<dbReference type="Gene3D" id="3.40.50.300">
    <property type="entry name" value="P-loop containing nucleotide triphosphate hydrolases"/>
    <property type="match status" value="1"/>
</dbReference>
<evidence type="ECO:0000256" key="4">
    <source>
        <dbReference type="ARBA" id="ARBA00022777"/>
    </source>
</evidence>
<evidence type="ECO:0000256" key="3">
    <source>
        <dbReference type="ARBA" id="ARBA00022741"/>
    </source>
</evidence>
<dbReference type="GO" id="GO:0005524">
    <property type="term" value="F:ATP binding"/>
    <property type="evidence" value="ECO:0007669"/>
    <property type="project" value="UniProtKB-KW"/>
</dbReference>
<protein>
    <submittedName>
        <fullName evidence="7">Unannotated protein</fullName>
    </submittedName>
</protein>
<keyword evidence="3" id="KW-0547">Nucleotide-binding</keyword>
<name>A0A6J7DE90_9ZZZZ</name>
<sequence>MAPKVVLIGPPGAGKSTIGRTLGELLNVEFADTDVLIESKEGCTISEIFVDKGEKYFRGVEEVVVQEALQNFNGVLALGGGAPLSSQAQFALRSSGSTIIYLEVSLATAAPRVGFNRDRPLLLGNPRAQWSQLLEARKPIYESIATKILSVDEDSPEEIARKIISEISGVKK</sequence>